<dbReference type="InterPro" id="IPR003439">
    <property type="entry name" value="ABC_transporter-like_ATP-bd"/>
</dbReference>
<dbReference type="GO" id="GO:0005886">
    <property type="term" value="C:plasma membrane"/>
    <property type="evidence" value="ECO:0007669"/>
    <property type="project" value="UniProtKB-SubCell"/>
</dbReference>
<evidence type="ECO:0000259" key="10">
    <source>
        <dbReference type="PROSITE" id="PS50893"/>
    </source>
</evidence>
<keyword evidence="4 9" id="KW-0812">Transmembrane</keyword>
<evidence type="ECO:0000256" key="1">
    <source>
        <dbReference type="ARBA" id="ARBA00004651"/>
    </source>
</evidence>
<dbReference type="CDD" id="cd07346">
    <property type="entry name" value="ABC_6TM_exporters"/>
    <property type="match status" value="1"/>
</dbReference>
<evidence type="ECO:0000256" key="4">
    <source>
        <dbReference type="ARBA" id="ARBA00022692"/>
    </source>
</evidence>
<dbReference type="GO" id="GO:0005524">
    <property type="term" value="F:ATP binding"/>
    <property type="evidence" value="ECO:0007669"/>
    <property type="project" value="UniProtKB-KW"/>
</dbReference>
<keyword evidence="5" id="KW-0547">Nucleotide-binding</keyword>
<dbReference type="Gene3D" id="1.20.1560.10">
    <property type="entry name" value="ABC transporter type 1, transmembrane domain"/>
    <property type="match status" value="1"/>
</dbReference>
<feature type="transmembrane region" description="Helical" evidence="9">
    <location>
        <begin position="254"/>
        <end position="276"/>
    </location>
</feature>
<feature type="transmembrane region" description="Helical" evidence="9">
    <location>
        <begin position="160"/>
        <end position="186"/>
    </location>
</feature>
<dbReference type="Pfam" id="PF00664">
    <property type="entry name" value="ABC_membrane"/>
    <property type="match status" value="1"/>
</dbReference>
<keyword evidence="13" id="KW-1185">Reference proteome</keyword>
<reference evidence="12" key="1">
    <citation type="submission" date="2020-12" db="EMBL/GenBank/DDBJ databases">
        <authorList>
            <person name="Huq M.A."/>
        </authorList>
    </citation>
    <scope>NUCLEOTIDE SEQUENCE</scope>
    <source>
        <strain evidence="12">MAHUQ-46</strain>
    </source>
</reference>
<dbReference type="InterPro" id="IPR036640">
    <property type="entry name" value="ABC1_TM_sf"/>
</dbReference>
<dbReference type="PANTHER" id="PTHR43394:SF1">
    <property type="entry name" value="ATP-BINDING CASSETTE SUB-FAMILY B MEMBER 10, MITOCHONDRIAL"/>
    <property type="match status" value="1"/>
</dbReference>
<dbReference type="InterPro" id="IPR017871">
    <property type="entry name" value="ABC_transporter-like_CS"/>
</dbReference>
<evidence type="ECO:0000313" key="12">
    <source>
        <dbReference type="EMBL" id="MBJ6359995.1"/>
    </source>
</evidence>
<dbReference type="Pfam" id="PF00005">
    <property type="entry name" value="ABC_tran"/>
    <property type="match status" value="1"/>
</dbReference>
<name>A0A934MJJ7_9BACL</name>
<comment type="caution">
    <text evidence="12">The sequence shown here is derived from an EMBL/GenBank/DDBJ whole genome shotgun (WGS) entry which is preliminary data.</text>
</comment>
<feature type="domain" description="ABC transporter" evidence="10">
    <location>
        <begin position="349"/>
        <end position="584"/>
    </location>
</feature>
<sequence>MQEKTKLRAQRRQAFHVLGRLWQKSKMYWGWYAGIVALTTVLSFIIVANAELMRRIVNAAIDRDTALLTTSILFMGGLVLVETAGSFASSYLNTGLQNRSTLRLQKSLLDKMLRLRVRELSTYHTGDLLSRINDASPDAQSAINGKMIQLLGNVLQLGFLLAYLSIVNMGLTIGCLLITLVIPLLATPMSRPMRATYTSRQEAKAIQDAFLMDSMQGMEVIKSYGAGRRMTERFKSKWEGYLRHHLKALALEAIFYRVNIFVYVLGLMYILGYGGYLITQGRLDVGALAAFLVAFERLSGPISNLSSIWPQLQGAVSSALRVFEINDLPEESEGRKPGGVQKIRTDGDIRFEGVTFRYHPESEPALREVEFTIKTGQMTAIVGESGSGKTTIASLLLGLQTPESGSIWVDGQSLKEMDLSAWRQSVSYVSQEPYLFSGTIGDNIRLGKTDAQTMDVIEAAKLANVHDWISRLPEGYHTALGERGLTLSGGERQRISIARAMLRKPKLLVLDEPTSALDSENERFVQEAIENVMARRTVVVIAHRLSTIRGADHIIVMHEGRVAEQGTHEELLSSDSRYRSLYAAASTSRKEETA</sequence>
<feature type="domain" description="ABC transmembrane type-1" evidence="11">
    <location>
        <begin position="33"/>
        <end position="314"/>
    </location>
</feature>
<dbReference type="Gene3D" id="3.40.50.300">
    <property type="entry name" value="P-loop containing nucleotide triphosphate hydrolases"/>
    <property type="match status" value="1"/>
</dbReference>
<dbReference type="PANTHER" id="PTHR43394">
    <property type="entry name" value="ATP-DEPENDENT PERMEASE MDL1, MITOCHONDRIAL"/>
    <property type="match status" value="1"/>
</dbReference>
<dbReference type="InterPro" id="IPR003593">
    <property type="entry name" value="AAA+_ATPase"/>
</dbReference>
<evidence type="ECO:0000313" key="13">
    <source>
        <dbReference type="Proteomes" id="UP000640274"/>
    </source>
</evidence>
<proteinExistence type="predicted"/>
<dbReference type="FunFam" id="3.40.50.300:FF:000221">
    <property type="entry name" value="Multidrug ABC transporter ATP-binding protein"/>
    <property type="match status" value="1"/>
</dbReference>
<dbReference type="AlphaFoldDB" id="A0A934MJJ7"/>
<evidence type="ECO:0000256" key="6">
    <source>
        <dbReference type="ARBA" id="ARBA00022840"/>
    </source>
</evidence>
<feature type="transmembrane region" description="Helical" evidence="9">
    <location>
        <begin position="65"/>
        <end position="88"/>
    </location>
</feature>
<keyword evidence="8 9" id="KW-0472">Membrane</keyword>
<dbReference type="PROSITE" id="PS50893">
    <property type="entry name" value="ABC_TRANSPORTER_2"/>
    <property type="match status" value="1"/>
</dbReference>
<dbReference type="SUPFAM" id="SSF52540">
    <property type="entry name" value="P-loop containing nucleoside triphosphate hydrolases"/>
    <property type="match status" value="1"/>
</dbReference>
<dbReference type="InterPro" id="IPR027417">
    <property type="entry name" value="P-loop_NTPase"/>
</dbReference>
<gene>
    <name evidence="12" type="ORF">JFN88_01490</name>
</gene>
<accession>A0A934MJJ7</accession>
<dbReference type="SMART" id="SM00382">
    <property type="entry name" value="AAA"/>
    <property type="match status" value="1"/>
</dbReference>
<keyword evidence="7 9" id="KW-1133">Transmembrane helix</keyword>
<dbReference type="PROSITE" id="PS00211">
    <property type="entry name" value="ABC_TRANSPORTER_1"/>
    <property type="match status" value="1"/>
</dbReference>
<keyword evidence="3" id="KW-1003">Cell membrane</keyword>
<dbReference type="Proteomes" id="UP000640274">
    <property type="component" value="Unassembled WGS sequence"/>
</dbReference>
<dbReference type="EMBL" id="JAELUP010000003">
    <property type="protein sequence ID" value="MBJ6359995.1"/>
    <property type="molecule type" value="Genomic_DNA"/>
</dbReference>
<dbReference type="GO" id="GO:0016887">
    <property type="term" value="F:ATP hydrolysis activity"/>
    <property type="evidence" value="ECO:0007669"/>
    <property type="project" value="InterPro"/>
</dbReference>
<dbReference type="RefSeq" id="WP_199017520.1">
    <property type="nucleotide sequence ID" value="NZ_JAELUP010000003.1"/>
</dbReference>
<evidence type="ECO:0000259" key="11">
    <source>
        <dbReference type="PROSITE" id="PS50929"/>
    </source>
</evidence>
<evidence type="ECO:0000256" key="5">
    <source>
        <dbReference type="ARBA" id="ARBA00022741"/>
    </source>
</evidence>
<feature type="transmembrane region" description="Helical" evidence="9">
    <location>
        <begin position="29"/>
        <end position="53"/>
    </location>
</feature>
<evidence type="ECO:0000256" key="3">
    <source>
        <dbReference type="ARBA" id="ARBA00022475"/>
    </source>
</evidence>
<comment type="subcellular location">
    <subcellularLocation>
        <location evidence="1">Cell membrane</location>
        <topology evidence="1">Multi-pass membrane protein</topology>
    </subcellularLocation>
</comment>
<keyword evidence="2" id="KW-0813">Transport</keyword>
<dbReference type="PROSITE" id="PS50929">
    <property type="entry name" value="ABC_TM1F"/>
    <property type="match status" value="1"/>
</dbReference>
<evidence type="ECO:0000256" key="8">
    <source>
        <dbReference type="ARBA" id="ARBA00023136"/>
    </source>
</evidence>
<evidence type="ECO:0000256" key="9">
    <source>
        <dbReference type="SAM" id="Phobius"/>
    </source>
</evidence>
<dbReference type="SUPFAM" id="SSF90123">
    <property type="entry name" value="ABC transporter transmembrane region"/>
    <property type="match status" value="1"/>
</dbReference>
<protein>
    <submittedName>
        <fullName evidence="12">ABC transporter ATP-binding protein</fullName>
    </submittedName>
</protein>
<evidence type="ECO:0000256" key="7">
    <source>
        <dbReference type="ARBA" id="ARBA00022989"/>
    </source>
</evidence>
<dbReference type="InterPro" id="IPR011527">
    <property type="entry name" value="ABC1_TM_dom"/>
</dbReference>
<keyword evidence="6 12" id="KW-0067">ATP-binding</keyword>
<dbReference type="GO" id="GO:0015421">
    <property type="term" value="F:ABC-type oligopeptide transporter activity"/>
    <property type="evidence" value="ECO:0007669"/>
    <property type="project" value="TreeGrafter"/>
</dbReference>
<evidence type="ECO:0000256" key="2">
    <source>
        <dbReference type="ARBA" id="ARBA00022448"/>
    </source>
</evidence>
<dbReference type="InterPro" id="IPR039421">
    <property type="entry name" value="Type_1_exporter"/>
</dbReference>
<organism evidence="12 13">
    <name type="scientific">Paenibacillus roseus</name>
    <dbReference type="NCBI Taxonomy" id="2798579"/>
    <lineage>
        <taxon>Bacteria</taxon>
        <taxon>Bacillati</taxon>
        <taxon>Bacillota</taxon>
        <taxon>Bacilli</taxon>
        <taxon>Bacillales</taxon>
        <taxon>Paenibacillaceae</taxon>
        <taxon>Paenibacillus</taxon>
    </lineage>
</organism>